<accession>A0A0D2WP95</accession>
<dbReference type="PANTHER" id="PTHR13256:SF16">
    <property type="entry name" value="ALPHA_BETA-TUBULIN-N-ACETYLTRANSFERASE 9"/>
    <property type="match status" value="1"/>
</dbReference>
<protein>
    <submittedName>
        <fullName evidence="5">Nat9 protein</fullName>
    </submittedName>
</protein>
<dbReference type="eggNOG" id="KOG4135">
    <property type="taxonomic scope" value="Eukaryota"/>
</dbReference>
<dbReference type="InterPro" id="IPR039135">
    <property type="entry name" value="NAT9-like"/>
</dbReference>
<dbReference type="PhylomeDB" id="A0A0D2WP95"/>
<dbReference type="InParanoid" id="A0A0D2WP95"/>
<name>A0A0D2WP95_CAPO3</name>
<organism evidence="5 6">
    <name type="scientific">Capsaspora owczarzaki (strain ATCC 30864)</name>
    <dbReference type="NCBI Taxonomy" id="595528"/>
    <lineage>
        <taxon>Eukaryota</taxon>
        <taxon>Filasterea</taxon>
        <taxon>Capsaspora</taxon>
    </lineage>
</organism>
<proteinExistence type="inferred from homology"/>
<feature type="domain" description="N-acetyltransferase" evidence="4">
    <location>
        <begin position="14"/>
        <end position="141"/>
    </location>
</feature>
<keyword evidence="6" id="KW-1185">Reference proteome</keyword>
<dbReference type="InterPro" id="IPR016181">
    <property type="entry name" value="Acyl_CoA_acyltransferase"/>
</dbReference>
<sequence>MRDNAALALRGRHVVLVPYTAEHVPRYHEWMASEELQRLTASEPLSLEAEFEMQQSWRNDADKCTFIVLAQLDGTNPLQSDKDEIANMAGDVNLFLNDPDEPHTAEVEIMIAEPKFRRRGLAREAILMMLDYGERDGDVSMFAWLVLLSLVFSQE</sequence>
<dbReference type="Gene3D" id="3.40.630.30">
    <property type="match status" value="1"/>
</dbReference>
<evidence type="ECO:0000259" key="4">
    <source>
        <dbReference type="Pfam" id="PF13302"/>
    </source>
</evidence>
<dbReference type="EMBL" id="KE346363">
    <property type="protein sequence ID" value="KJE92448.1"/>
    <property type="molecule type" value="Genomic_DNA"/>
</dbReference>
<dbReference type="InterPro" id="IPR000182">
    <property type="entry name" value="GNAT_dom"/>
</dbReference>
<dbReference type="OrthoDB" id="5043642at2759"/>
<dbReference type="PANTHER" id="PTHR13256">
    <property type="entry name" value="N-ACETYLTRANSFERASE 9"/>
    <property type="match status" value="1"/>
</dbReference>
<evidence type="ECO:0000313" key="6">
    <source>
        <dbReference type="Proteomes" id="UP000008743"/>
    </source>
</evidence>
<dbReference type="Proteomes" id="UP000008743">
    <property type="component" value="Unassembled WGS sequence"/>
</dbReference>
<keyword evidence="2" id="KW-0808">Transferase</keyword>
<dbReference type="Pfam" id="PF13302">
    <property type="entry name" value="Acetyltransf_3"/>
    <property type="match status" value="1"/>
</dbReference>
<dbReference type="FunCoup" id="A0A0D2WP95">
    <property type="interactions" value="209"/>
</dbReference>
<keyword evidence="3" id="KW-0012">Acyltransferase</keyword>
<evidence type="ECO:0000256" key="2">
    <source>
        <dbReference type="ARBA" id="ARBA00022679"/>
    </source>
</evidence>
<evidence type="ECO:0000313" key="5">
    <source>
        <dbReference type="EMBL" id="KJE92448.1"/>
    </source>
</evidence>
<dbReference type="GO" id="GO:0008080">
    <property type="term" value="F:N-acetyltransferase activity"/>
    <property type="evidence" value="ECO:0007669"/>
    <property type="project" value="InterPro"/>
</dbReference>
<dbReference type="STRING" id="595528.A0A0D2WP95"/>
<dbReference type="AlphaFoldDB" id="A0A0D2WP95"/>
<evidence type="ECO:0000256" key="1">
    <source>
        <dbReference type="ARBA" id="ARBA00009342"/>
    </source>
</evidence>
<comment type="similarity">
    <text evidence="1">Belongs to the acetyltransferase family. GNAT subfamily.</text>
</comment>
<gene>
    <name evidence="5" type="ORF">CAOG_003423</name>
</gene>
<dbReference type="SUPFAM" id="SSF55729">
    <property type="entry name" value="Acyl-CoA N-acyltransferases (Nat)"/>
    <property type="match status" value="1"/>
</dbReference>
<evidence type="ECO:0000256" key="3">
    <source>
        <dbReference type="ARBA" id="ARBA00023315"/>
    </source>
</evidence>
<reference evidence="6" key="1">
    <citation type="submission" date="2011-02" db="EMBL/GenBank/DDBJ databases">
        <title>The Genome Sequence of Capsaspora owczarzaki ATCC 30864.</title>
        <authorList>
            <person name="Russ C."/>
            <person name="Cuomo C."/>
            <person name="Burger G."/>
            <person name="Gray M.W."/>
            <person name="Holland P.W.H."/>
            <person name="King N."/>
            <person name="Lang F.B.F."/>
            <person name="Roger A.J."/>
            <person name="Ruiz-Trillo I."/>
            <person name="Young S.K."/>
            <person name="Zeng Q."/>
            <person name="Gargeya S."/>
            <person name="Alvarado L."/>
            <person name="Berlin A."/>
            <person name="Chapman S.B."/>
            <person name="Chen Z."/>
            <person name="Freedman E."/>
            <person name="Gellesch M."/>
            <person name="Goldberg J."/>
            <person name="Griggs A."/>
            <person name="Gujja S."/>
            <person name="Heilman E."/>
            <person name="Heiman D."/>
            <person name="Howarth C."/>
            <person name="Mehta T."/>
            <person name="Neiman D."/>
            <person name="Pearson M."/>
            <person name="Roberts A."/>
            <person name="Saif S."/>
            <person name="Shea T."/>
            <person name="Shenoy N."/>
            <person name="Sisk P."/>
            <person name="Stolte C."/>
            <person name="Sykes S."/>
            <person name="White J."/>
            <person name="Yandava C."/>
            <person name="Haas B."/>
            <person name="Nusbaum C."/>
            <person name="Birren B."/>
        </authorList>
    </citation>
    <scope>NUCLEOTIDE SEQUENCE</scope>
    <source>
        <strain evidence="6">ATCC 30864</strain>
    </source>
</reference>